<name>A0A1I8FV75_9PLAT</name>
<dbReference type="Proteomes" id="UP000095280">
    <property type="component" value="Unplaced"/>
</dbReference>
<dbReference type="WBParaSite" id="maker-uti_cns_0000142-snap-gene-0.4-mRNA-1">
    <property type="protein sequence ID" value="maker-uti_cns_0000142-snap-gene-0.4-mRNA-1"/>
    <property type="gene ID" value="maker-uti_cns_0000142-snap-gene-0.4"/>
</dbReference>
<organism evidence="1 2">
    <name type="scientific">Macrostomum lignano</name>
    <dbReference type="NCBI Taxonomy" id="282301"/>
    <lineage>
        <taxon>Eukaryota</taxon>
        <taxon>Metazoa</taxon>
        <taxon>Spiralia</taxon>
        <taxon>Lophotrochozoa</taxon>
        <taxon>Platyhelminthes</taxon>
        <taxon>Rhabditophora</taxon>
        <taxon>Macrostomorpha</taxon>
        <taxon>Macrostomida</taxon>
        <taxon>Macrostomidae</taxon>
        <taxon>Macrostomum</taxon>
    </lineage>
</organism>
<evidence type="ECO:0000313" key="2">
    <source>
        <dbReference type="WBParaSite" id="maker-uti_cns_0000142-snap-gene-0.4-mRNA-1"/>
    </source>
</evidence>
<sequence length="839" mass="91705">SMSDGNQDDNCRVDSIRSDSSAAAAMHNITALCSNFDRISVQDPVEANEDVVLLKGKPPGSEEQKLHIATKEKLKEMLVKRQPIDYTVDIKSLDTPLHRFLEAPENQLKSSSELLRQLKSILTELDKLGFTPLSLCLKSERLIELISPLVLHGAQMHHLCGDLNERCNHLHYAMLKSSPRVINAILDEVLNQDPFGADGMYALNKLYQTPKASLQGRIKQAADLPHVQDELRRILDRIPCYPPVEGERRSGTRLHCISEAASLSVTSSLESPNANIKSRTDDTRASEVTHWLCMIRPSLVPRASRRPSWQHGVGRPAESPVITLPTRSKATAVTSSFWLGAADPGANTPLFLSRSARLRPALSWKMRQKLGRSAPTVTIIESSSGLRLQHLPTGCPVKDSQRLSMSGRLRRVHSEQMRLGQDNPSLQTLGVPDADLDWSSGSGCRLARGDVGIHRVGCGAADFWVPRILTVAAGGFCIDSRPDSCGSCWKLPVSSSSLLTASLSSAASYLPASLRPSFTAVSNAAATYGFVTPDSSRLQRSAAQLCWQEFLAAGDETVVVFVLAEQLRQLYYLQKDVLYFRIYSFIRKSIRNFPTNLSVWRVGCVKASSRRVGHHQQAAEVLQHSIQPVSCGSLAWVDQQTLPALPVRVADEDHAARLARSSLASRIAAAPRAGSSVPLQVSALLVAFAGDPGAFPTEQQTKIVAGALAGFGARRLHSPSRPGTAVLHGADQLGAAGHHVSKDVSHSRRRAYFFVQPSGQRCHGNKSPIVNGDAEAAKVRIAIPVECHQLAGGAQVSQLMPRRRWLHRLQLQFLRAPLLPLPLRRILHSLSLLRPPELA</sequence>
<dbReference type="AlphaFoldDB" id="A0A1I8FV75"/>
<protein>
    <submittedName>
        <fullName evidence="2">FH2 domain-containing protein</fullName>
    </submittedName>
</protein>
<evidence type="ECO:0000313" key="1">
    <source>
        <dbReference type="Proteomes" id="UP000095280"/>
    </source>
</evidence>
<keyword evidence="1" id="KW-1185">Reference proteome</keyword>
<proteinExistence type="predicted"/>
<reference evidence="2" key="1">
    <citation type="submission" date="2016-11" db="UniProtKB">
        <authorList>
            <consortium name="WormBaseParasite"/>
        </authorList>
    </citation>
    <scope>IDENTIFICATION</scope>
</reference>
<accession>A0A1I8FV75</accession>